<proteinExistence type="predicted"/>
<evidence type="ECO:0000259" key="4">
    <source>
        <dbReference type="Pfam" id="PF22863"/>
    </source>
</evidence>
<feature type="region of interest" description="Disordered" evidence="1">
    <location>
        <begin position="335"/>
        <end position="370"/>
    </location>
</feature>
<feature type="region of interest" description="Disordered" evidence="1">
    <location>
        <begin position="623"/>
        <end position="650"/>
    </location>
</feature>
<organism evidence="5 6">
    <name type="scientific">Brucella suis biovar 1 (strain 1330)</name>
    <dbReference type="NCBI Taxonomy" id="204722"/>
    <lineage>
        <taxon>Bacteria</taxon>
        <taxon>Pseudomonadati</taxon>
        <taxon>Pseudomonadota</taxon>
        <taxon>Alphaproteobacteria</taxon>
        <taxon>Hyphomicrobiales</taxon>
        <taxon>Brucellaceae</taxon>
        <taxon>Brucella/Ochrobactrum group</taxon>
        <taxon>Brucella</taxon>
    </lineage>
</organism>
<sequence length="650" mass="72815">MIAHRINRERKASSPARLIKYMVAAKGGIDPTSWERTADYILDSANGTTEGEKVGSYRVTNCGTDDPADAAILIQTTQAANTRSKAEKTYHFVYSFPPGEQPDLETLHAIEDELCAAIGLDEHQRVSAVHIDTDNLHVHVAINKVHPTGLQNIEPYYDQFRLMEACERLEVKHGLQRTFHGLEAKQRYQNRDIELLPAKAPEQRDSLFRKHLRNAYDLSISEPPEAKTLNGLRKLSDTRLQRQSVDKAEPVRIGAKVASVEAQSGIETLTGYAARELAPAMRQATSWQELHDAAAEHGLEVRQRGAGLVIGEPDLGIWAKASNVGRDLSMKALTDRLGPFQPSERQAEAKANRKRYEPRPRRPDNPTTAGLFNQYQRERQAAILARRQGFDQIKRESAAFNAQVRQWSQTERMLLKVAGKGPTKRLMYGTIKQQADASRQKNRQSADARRQALFKQTTMPTWADWLTQQAERGNAEALAVLRDRKERTRRWNGELLTADRADKAKAVVLDKLKPRARKDGTMAYSTIDGGMVIDRKTHVQAQKATTGAALVALELASKRFEGQALIVEGTDEFRLEVAQLAGMHGLKVTFTDPAMEQMRRETAEQKEMEKAFQAEVYGQKGIQVREGSKSASVMPQCGKKRPEGRSNDLT</sequence>
<feature type="domain" description="MobA/VirD2-like nuclease" evidence="2">
    <location>
        <begin position="40"/>
        <end position="175"/>
    </location>
</feature>
<dbReference type="AlphaFoldDB" id="A0A0H3GA86"/>
<feature type="domain" description="Large polyvalent protein-associated" evidence="3">
    <location>
        <begin position="511"/>
        <end position="601"/>
    </location>
</feature>
<dbReference type="PATRIC" id="fig|204722.21.peg.128"/>
<evidence type="ECO:0000256" key="1">
    <source>
        <dbReference type="SAM" id="MobiDB-lite"/>
    </source>
</evidence>
<dbReference type="Pfam" id="PF18821">
    <property type="entry name" value="LPD7"/>
    <property type="match status" value="1"/>
</dbReference>
<reference evidence="5 6" key="1">
    <citation type="journal article" date="2011" name="J. Bacteriol.">
        <title>Revised genome sequence of Brucella suis 1330.</title>
        <authorList>
            <person name="Tae H."/>
            <person name="Shallom S."/>
            <person name="Settlage R."/>
            <person name="Preston D."/>
            <person name="Adams L.G."/>
            <person name="Garner H.R."/>
        </authorList>
    </citation>
    <scope>NUCLEOTIDE SEQUENCE [LARGE SCALE GENOMIC DNA]</scope>
    <source>
        <strain evidence="5 6">1330</strain>
    </source>
</reference>
<dbReference type="EMBL" id="CP002998">
    <property type="protein sequence ID" value="AEM19850.1"/>
    <property type="molecule type" value="Genomic_DNA"/>
</dbReference>
<evidence type="ECO:0000259" key="3">
    <source>
        <dbReference type="Pfam" id="PF18821"/>
    </source>
</evidence>
<dbReference type="InterPro" id="IPR054462">
    <property type="entry name" value="TraI_M"/>
</dbReference>
<name>A0A0H3GA86_BRUSU</name>
<dbReference type="Pfam" id="PF03432">
    <property type="entry name" value="Relaxase"/>
    <property type="match status" value="1"/>
</dbReference>
<evidence type="ECO:0000313" key="6">
    <source>
        <dbReference type="Proteomes" id="UP000007104"/>
    </source>
</evidence>
<dbReference type="InterPro" id="IPR005094">
    <property type="entry name" value="Endonuclease_MobA/VirD2"/>
</dbReference>
<dbReference type="GeneID" id="45053427"/>
<dbReference type="KEGG" id="bms:BRA0373"/>
<feature type="compositionally biased region" description="Basic and acidic residues" evidence="1">
    <location>
        <begin position="345"/>
        <end position="364"/>
    </location>
</feature>
<evidence type="ECO:0000259" key="2">
    <source>
        <dbReference type="Pfam" id="PF03432"/>
    </source>
</evidence>
<dbReference type="RefSeq" id="WP_006191828.1">
    <property type="nucleotide sequence ID" value="NC_004311.2"/>
</dbReference>
<dbReference type="InterPro" id="IPR040677">
    <property type="entry name" value="LPD7"/>
</dbReference>
<feature type="compositionally biased region" description="Basic and acidic residues" evidence="1">
    <location>
        <begin position="640"/>
        <end position="650"/>
    </location>
</feature>
<gene>
    <name evidence="5" type="ordered locus">BS1330_II0370</name>
</gene>
<dbReference type="Pfam" id="PF22863">
    <property type="entry name" value="TraI_middle"/>
    <property type="match status" value="1"/>
</dbReference>
<dbReference type="NCBIfam" id="NF041893">
    <property type="entry name" value="TraI_MobP_relax"/>
    <property type="match status" value="1"/>
</dbReference>
<dbReference type="KEGG" id="bsi:BS1330_II0370"/>
<dbReference type="HOGENOM" id="CLU_022651_0_0_5"/>
<accession>A0A0H3GA86</accession>
<dbReference type="PhylomeDB" id="A0A0H3GA86"/>
<protein>
    <submittedName>
        <fullName evidence="5">TraI protein, putative</fullName>
    </submittedName>
</protein>
<keyword evidence="6" id="KW-1185">Reference proteome</keyword>
<dbReference type="InterPro" id="IPR049751">
    <property type="entry name" value="TraI/MobA_relaxases"/>
</dbReference>
<evidence type="ECO:0000313" key="5">
    <source>
        <dbReference type="EMBL" id="AEM19850.1"/>
    </source>
</evidence>
<dbReference type="Proteomes" id="UP000007104">
    <property type="component" value="Chromosome II"/>
</dbReference>
<feature type="domain" description="TraI-like middle" evidence="4">
    <location>
        <begin position="256"/>
        <end position="342"/>
    </location>
</feature>